<protein>
    <submittedName>
        <fullName evidence="1">Uncharacterized protein</fullName>
    </submittedName>
</protein>
<dbReference type="OrthoDB" id="2157530at2759"/>
<dbReference type="PANTHER" id="PTHR24148">
    <property type="entry name" value="ANKYRIN REPEAT DOMAIN-CONTAINING PROTEIN 39 HOMOLOG-RELATED"/>
    <property type="match status" value="1"/>
</dbReference>
<keyword evidence="2" id="KW-1185">Reference proteome</keyword>
<reference evidence="1 2" key="1">
    <citation type="submission" date="2014-04" db="EMBL/GenBank/DDBJ databases">
        <authorList>
            <consortium name="DOE Joint Genome Institute"/>
            <person name="Kuo A."/>
            <person name="Martino E."/>
            <person name="Perotto S."/>
            <person name="Kohler A."/>
            <person name="Nagy L.G."/>
            <person name="Floudas D."/>
            <person name="Copeland A."/>
            <person name="Barry K.W."/>
            <person name="Cichocki N."/>
            <person name="Veneault-Fourrey C."/>
            <person name="LaButti K."/>
            <person name="Lindquist E.A."/>
            <person name="Lipzen A."/>
            <person name="Lundell T."/>
            <person name="Morin E."/>
            <person name="Murat C."/>
            <person name="Sun H."/>
            <person name="Tunlid A."/>
            <person name="Henrissat B."/>
            <person name="Grigoriev I.V."/>
            <person name="Hibbett D.S."/>
            <person name="Martin F."/>
            <person name="Nordberg H.P."/>
            <person name="Cantor M.N."/>
            <person name="Hua S.X."/>
        </authorList>
    </citation>
    <scope>NUCLEOTIDE SEQUENCE [LARGE SCALE GENOMIC DNA]</scope>
    <source>
        <strain evidence="1 2">Zn</strain>
    </source>
</reference>
<dbReference type="EMBL" id="KN832870">
    <property type="protein sequence ID" value="KIN08959.1"/>
    <property type="molecule type" value="Genomic_DNA"/>
</dbReference>
<dbReference type="InterPro" id="IPR052895">
    <property type="entry name" value="HetReg/Transcr_Mod"/>
</dbReference>
<dbReference type="Proteomes" id="UP000054321">
    <property type="component" value="Unassembled WGS sequence"/>
</dbReference>
<gene>
    <name evidence="1" type="ORF">OIDMADRAFT_16795</name>
</gene>
<evidence type="ECO:0000313" key="2">
    <source>
        <dbReference type="Proteomes" id="UP000054321"/>
    </source>
</evidence>
<dbReference type="STRING" id="913774.A0A0C3DC78"/>
<organism evidence="1 2">
    <name type="scientific">Oidiodendron maius (strain Zn)</name>
    <dbReference type="NCBI Taxonomy" id="913774"/>
    <lineage>
        <taxon>Eukaryota</taxon>
        <taxon>Fungi</taxon>
        <taxon>Dikarya</taxon>
        <taxon>Ascomycota</taxon>
        <taxon>Pezizomycotina</taxon>
        <taxon>Leotiomycetes</taxon>
        <taxon>Leotiomycetes incertae sedis</taxon>
        <taxon>Myxotrichaceae</taxon>
        <taxon>Oidiodendron</taxon>
    </lineage>
</organism>
<dbReference type="Pfam" id="PF26639">
    <property type="entry name" value="Het-6_barrel"/>
    <property type="match status" value="1"/>
</dbReference>
<sequence>MALLDQSGTFFSSAQIKTTITTLGLKSPNNLLSRLLDRKDAFIAATKNISNDRRLVLTRNGYLALAAISAGVGDQVWILCGPSTPFVLRPLSNGRYMLMGEAYVHGIMHGEAVKAGKVQFEDIELQ</sequence>
<reference evidence="2" key="2">
    <citation type="submission" date="2015-01" db="EMBL/GenBank/DDBJ databases">
        <title>Evolutionary Origins and Diversification of the Mycorrhizal Mutualists.</title>
        <authorList>
            <consortium name="DOE Joint Genome Institute"/>
            <consortium name="Mycorrhizal Genomics Consortium"/>
            <person name="Kohler A."/>
            <person name="Kuo A."/>
            <person name="Nagy L.G."/>
            <person name="Floudas D."/>
            <person name="Copeland A."/>
            <person name="Barry K.W."/>
            <person name="Cichocki N."/>
            <person name="Veneault-Fourrey C."/>
            <person name="LaButti K."/>
            <person name="Lindquist E.A."/>
            <person name="Lipzen A."/>
            <person name="Lundell T."/>
            <person name="Morin E."/>
            <person name="Murat C."/>
            <person name="Riley R."/>
            <person name="Ohm R."/>
            <person name="Sun H."/>
            <person name="Tunlid A."/>
            <person name="Henrissat B."/>
            <person name="Grigoriev I.V."/>
            <person name="Hibbett D.S."/>
            <person name="Martin F."/>
        </authorList>
    </citation>
    <scope>NUCLEOTIDE SEQUENCE [LARGE SCALE GENOMIC DNA]</scope>
    <source>
        <strain evidence="2">Zn</strain>
    </source>
</reference>
<dbReference type="InParanoid" id="A0A0C3DC78"/>
<name>A0A0C3DC78_OIDMZ</name>
<accession>A0A0C3DC78</accession>
<dbReference type="AlphaFoldDB" id="A0A0C3DC78"/>
<evidence type="ECO:0000313" key="1">
    <source>
        <dbReference type="EMBL" id="KIN08959.1"/>
    </source>
</evidence>
<dbReference type="HOGENOM" id="CLU_1982209_0_0_1"/>
<dbReference type="PANTHER" id="PTHR24148:SF64">
    <property type="entry name" value="HETEROKARYON INCOMPATIBILITY DOMAIN-CONTAINING PROTEIN"/>
    <property type="match status" value="1"/>
</dbReference>
<proteinExistence type="predicted"/>